<reference evidence="9 10" key="1">
    <citation type="journal article" date="2012" name="J. Bacteriol.">
        <title>Genome Sequence of Idiomarina xiamenensis Type Strain 10-D-4.</title>
        <authorList>
            <person name="Lai Q."/>
            <person name="Wang L."/>
            <person name="Wang W."/>
            <person name="Shao Z."/>
        </authorList>
    </citation>
    <scope>NUCLEOTIDE SEQUENCE [LARGE SCALE GENOMIC DNA]</scope>
    <source>
        <strain evidence="9 10">10-D-4</strain>
    </source>
</reference>
<keyword evidence="4 6" id="KW-1133">Transmembrane helix</keyword>
<feature type="domain" description="MacB-like periplasmic core" evidence="8">
    <location>
        <begin position="25"/>
        <end position="209"/>
    </location>
</feature>
<name>K2KLX9_9GAMM</name>
<keyword evidence="10" id="KW-1185">Reference proteome</keyword>
<dbReference type="OrthoDB" id="241967at2"/>
<feature type="domain" description="ABC3 transporter permease C-terminal" evidence="7">
    <location>
        <begin position="267"/>
        <end position="383"/>
    </location>
</feature>
<evidence type="ECO:0000256" key="1">
    <source>
        <dbReference type="ARBA" id="ARBA00004651"/>
    </source>
</evidence>
<evidence type="ECO:0000259" key="8">
    <source>
        <dbReference type="Pfam" id="PF12704"/>
    </source>
</evidence>
<protein>
    <submittedName>
        <fullName evidence="9">ABC transporter permease</fullName>
    </submittedName>
</protein>
<keyword evidence="5 6" id="KW-0472">Membrane</keyword>
<dbReference type="GO" id="GO:0005886">
    <property type="term" value="C:plasma membrane"/>
    <property type="evidence" value="ECO:0007669"/>
    <property type="project" value="UniProtKB-SubCell"/>
</dbReference>
<dbReference type="STRING" id="740709.A10D4_00645"/>
<evidence type="ECO:0000256" key="4">
    <source>
        <dbReference type="ARBA" id="ARBA00022989"/>
    </source>
</evidence>
<comment type="subcellular location">
    <subcellularLocation>
        <location evidence="1">Cell membrane</location>
        <topology evidence="1">Multi-pass membrane protein</topology>
    </subcellularLocation>
</comment>
<dbReference type="InterPro" id="IPR003838">
    <property type="entry name" value="ABC3_permease_C"/>
</dbReference>
<dbReference type="InterPro" id="IPR025857">
    <property type="entry name" value="MacB_PCD"/>
</dbReference>
<accession>K2KLX9</accession>
<dbReference type="RefSeq" id="WP_008487062.1">
    <property type="nucleotide sequence ID" value="NZ_AMRG01000001.1"/>
</dbReference>
<organism evidence="9 10">
    <name type="scientific">Idiomarina xiamenensis 10-D-4</name>
    <dbReference type="NCBI Taxonomy" id="740709"/>
    <lineage>
        <taxon>Bacteria</taxon>
        <taxon>Pseudomonadati</taxon>
        <taxon>Pseudomonadota</taxon>
        <taxon>Gammaproteobacteria</taxon>
        <taxon>Alteromonadales</taxon>
        <taxon>Idiomarinaceae</taxon>
        <taxon>Idiomarina</taxon>
    </lineage>
</organism>
<keyword evidence="3 6" id="KW-0812">Transmembrane</keyword>
<dbReference type="PANTHER" id="PTHR30572">
    <property type="entry name" value="MEMBRANE COMPONENT OF TRANSPORTER-RELATED"/>
    <property type="match status" value="1"/>
</dbReference>
<dbReference type="PANTHER" id="PTHR30572:SF15">
    <property type="entry name" value="ABC TRANSPORTER PERMEASE"/>
    <property type="match status" value="1"/>
</dbReference>
<dbReference type="InterPro" id="IPR050250">
    <property type="entry name" value="Macrolide_Exporter_MacB"/>
</dbReference>
<keyword evidence="2" id="KW-1003">Cell membrane</keyword>
<dbReference type="Proteomes" id="UP000014115">
    <property type="component" value="Unassembled WGS sequence"/>
</dbReference>
<evidence type="ECO:0000256" key="2">
    <source>
        <dbReference type="ARBA" id="ARBA00022475"/>
    </source>
</evidence>
<evidence type="ECO:0000313" key="10">
    <source>
        <dbReference type="Proteomes" id="UP000014115"/>
    </source>
</evidence>
<dbReference type="Pfam" id="PF12704">
    <property type="entry name" value="MacB_PCD"/>
    <property type="match status" value="1"/>
</dbReference>
<feature type="transmembrane region" description="Helical" evidence="6">
    <location>
        <begin position="359"/>
        <end position="379"/>
    </location>
</feature>
<feature type="transmembrane region" description="Helical" evidence="6">
    <location>
        <begin position="261"/>
        <end position="284"/>
    </location>
</feature>
<feature type="transmembrane region" description="Helical" evidence="6">
    <location>
        <begin position="305"/>
        <end position="333"/>
    </location>
</feature>
<dbReference type="AlphaFoldDB" id="K2KLX9"/>
<dbReference type="PATRIC" id="fig|740709.3.peg.129"/>
<sequence length="392" mass="43255">MSKFALYWHFFRFSHRFMWRQKWMSLTSIISIALVVVVLVGFLSMAKGFEQALTNSGSEHIGIALSADAQTEITSNISQEQVDILQNLVNRFYGQRQAISAELVSVVSTTLSHQNERININLRGLQATATDLHEGFNLVQGRMFRPGTAELIVGHSLAQRVDALQVGEEINLGGVKWRIVGIFQLHGNLFESEVWASDKTVQSDFERQNQFQSVRIPLLNDDALIDLAIAIAEERRLELQLATEKSHFQQQSSATVGLITYIGWPLAIILSVGAFCGTFNSLKVMIDARRQEFKVLRLVGFKRDLVFAIVIYEACIYALLGAAVGFISAWLLFDGLLTSTFGAGFNTVSFALQVDSVTALQALLLALVVGVLSGLIPALGGSRIKASKPYEA</sequence>
<dbReference type="eggNOG" id="COG0577">
    <property type="taxonomic scope" value="Bacteria"/>
</dbReference>
<evidence type="ECO:0000256" key="5">
    <source>
        <dbReference type="ARBA" id="ARBA00023136"/>
    </source>
</evidence>
<evidence type="ECO:0000259" key="7">
    <source>
        <dbReference type="Pfam" id="PF02687"/>
    </source>
</evidence>
<dbReference type="Pfam" id="PF02687">
    <property type="entry name" value="FtsX"/>
    <property type="match status" value="1"/>
</dbReference>
<evidence type="ECO:0000256" key="3">
    <source>
        <dbReference type="ARBA" id="ARBA00022692"/>
    </source>
</evidence>
<proteinExistence type="predicted"/>
<comment type="caution">
    <text evidence="9">The sequence shown here is derived from an EMBL/GenBank/DDBJ whole genome shotgun (WGS) entry which is preliminary data.</text>
</comment>
<dbReference type="EMBL" id="AMRG01000001">
    <property type="protein sequence ID" value="EKE87557.1"/>
    <property type="molecule type" value="Genomic_DNA"/>
</dbReference>
<evidence type="ECO:0000313" key="9">
    <source>
        <dbReference type="EMBL" id="EKE87557.1"/>
    </source>
</evidence>
<dbReference type="GO" id="GO:0022857">
    <property type="term" value="F:transmembrane transporter activity"/>
    <property type="evidence" value="ECO:0007669"/>
    <property type="project" value="TreeGrafter"/>
</dbReference>
<gene>
    <name evidence="9" type="ORF">A10D4_00645</name>
</gene>
<evidence type="ECO:0000256" key="6">
    <source>
        <dbReference type="SAM" id="Phobius"/>
    </source>
</evidence>